<dbReference type="Gene3D" id="3.40.50.300">
    <property type="entry name" value="P-loop containing nucleotide triphosphate hydrolases"/>
    <property type="match status" value="1"/>
</dbReference>
<comment type="caution">
    <text evidence="2">The sequence shown here is derived from an EMBL/GenBank/DDBJ whole genome shotgun (WGS) entry which is preliminary data.</text>
</comment>
<sequence length="193" mass="23573">MNNLISELLASNKSNRLIIGLDGLSRSGKTTYVKSLINELNQTKNKNCVFHLDDHIEPRSKRYNTGNEEWREYYYLQWNVEYLREELFEKLHEENEISIFYYEFEFDRQLLKRVKIPKQCVIIIEGVFIQRSEWRNYLDYVIYLDCPRETRFLREGKNTRENTQKFKDRYWKAEDFYLETIKPQDIANITIKN</sequence>
<dbReference type="NCBIfam" id="NF005807">
    <property type="entry name" value="PRK07667.1"/>
    <property type="match status" value="1"/>
</dbReference>
<dbReference type="RefSeq" id="WP_172237757.1">
    <property type="nucleotide sequence ID" value="NZ_BMDD01000001.1"/>
</dbReference>
<dbReference type="InterPro" id="IPR027417">
    <property type="entry name" value="P-loop_NTPase"/>
</dbReference>
<protein>
    <submittedName>
        <fullName evidence="2">Uridine kinase</fullName>
    </submittedName>
</protein>
<organism evidence="2 3">
    <name type="scientific">Saccharibacillus endophyticus</name>
    <dbReference type="NCBI Taxonomy" id="2060666"/>
    <lineage>
        <taxon>Bacteria</taxon>
        <taxon>Bacillati</taxon>
        <taxon>Bacillota</taxon>
        <taxon>Bacilli</taxon>
        <taxon>Bacillales</taxon>
        <taxon>Paenibacillaceae</taxon>
        <taxon>Saccharibacillus</taxon>
    </lineage>
</organism>
<dbReference type="SUPFAM" id="SSF52540">
    <property type="entry name" value="P-loop containing nucleoside triphosphate hydrolases"/>
    <property type="match status" value="1"/>
</dbReference>
<gene>
    <name evidence="2" type="primary">udk</name>
    <name evidence="2" type="ORF">GCM10007362_01820</name>
</gene>
<reference evidence="3" key="1">
    <citation type="journal article" date="2019" name="Int. J. Syst. Evol. Microbiol.">
        <title>The Global Catalogue of Microorganisms (GCM) 10K type strain sequencing project: providing services to taxonomists for standard genome sequencing and annotation.</title>
        <authorList>
            <consortium name="The Broad Institute Genomics Platform"/>
            <consortium name="The Broad Institute Genome Sequencing Center for Infectious Disease"/>
            <person name="Wu L."/>
            <person name="Ma J."/>
        </authorList>
    </citation>
    <scope>NUCLEOTIDE SEQUENCE [LARGE SCALE GENOMIC DNA]</scope>
    <source>
        <strain evidence="3">CCM 8702</strain>
    </source>
</reference>
<dbReference type="EMBL" id="BMDD01000001">
    <property type="protein sequence ID" value="GGH68122.1"/>
    <property type="molecule type" value="Genomic_DNA"/>
</dbReference>
<proteinExistence type="predicted"/>
<dbReference type="GO" id="GO:0016301">
    <property type="term" value="F:kinase activity"/>
    <property type="evidence" value="ECO:0007669"/>
    <property type="project" value="UniProtKB-KW"/>
</dbReference>
<keyword evidence="3" id="KW-1185">Reference proteome</keyword>
<keyword evidence="2" id="KW-0418">Kinase</keyword>
<keyword evidence="2" id="KW-0808">Transferase</keyword>
<dbReference type="InterPro" id="IPR006083">
    <property type="entry name" value="PRK/URK"/>
</dbReference>
<dbReference type="Proteomes" id="UP000605427">
    <property type="component" value="Unassembled WGS sequence"/>
</dbReference>
<evidence type="ECO:0000313" key="2">
    <source>
        <dbReference type="EMBL" id="GGH68122.1"/>
    </source>
</evidence>
<name>A0ABQ1ZIL1_9BACL</name>
<evidence type="ECO:0000313" key="3">
    <source>
        <dbReference type="Proteomes" id="UP000605427"/>
    </source>
</evidence>
<accession>A0ABQ1ZIL1</accession>
<dbReference type="Pfam" id="PF00485">
    <property type="entry name" value="PRK"/>
    <property type="match status" value="1"/>
</dbReference>
<feature type="domain" description="Phosphoribulokinase/uridine kinase" evidence="1">
    <location>
        <begin position="18"/>
        <end position="154"/>
    </location>
</feature>
<evidence type="ECO:0000259" key="1">
    <source>
        <dbReference type="Pfam" id="PF00485"/>
    </source>
</evidence>